<evidence type="ECO:0000256" key="5">
    <source>
        <dbReference type="SAM" id="Phobius"/>
    </source>
</evidence>
<feature type="transmembrane region" description="Helical" evidence="5">
    <location>
        <begin position="342"/>
        <end position="360"/>
    </location>
</feature>
<evidence type="ECO:0000256" key="1">
    <source>
        <dbReference type="ARBA" id="ARBA00004141"/>
    </source>
</evidence>
<feature type="transmembrane region" description="Helical" evidence="5">
    <location>
        <begin position="224"/>
        <end position="242"/>
    </location>
</feature>
<gene>
    <name evidence="7" type="ORF">J0A65_10130</name>
</gene>
<protein>
    <submittedName>
        <fullName evidence="7">O-antigen ligase family protein</fullName>
    </submittedName>
</protein>
<reference evidence="7 8" key="1">
    <citation type="submission" date="2021-03" db="EMBL/GenBank/DDBJ databases">
        <title>novel species isolated from a fishpond in China.</title>
        <authorList>
            <person name="Lu H."/>
            <person name="Cai Z."/>
        </authorList>
    </citation>
    <scope>NUCLEOTIDE SEQUENCE [LARGE SCALE GENOMIC DNA]</scope>
    <source>
        <strain evidence="7 8">Y57</strain>
    </source>
</reference>
<dbReference type="Proteomes" id="UP000663992">
    <property type="component" value="Unassembled WGS sequence"/>
</dbReference>
<dbReference type="InterPro" id="IPR007016">
    <property type="entry name" value="O-antigen_ligase-rel_domated"/>
</dbReference>
<dbReference type="RefSeq" id="WP_206594063.1">
    <property type="nucleotide sequence ID" value="NZ_JAFKCS010000008.1"/>
</dbReference>
<keyword evidence="7" id="KW-0436">Ligase</keyword>
<evidence type="ECO:0000256" key="2">
    <source>
        <dbReference type="ARBA" id="ARBA00022692"/>
    </source>
</evidence>
<proteinExistence type="predicted"/>
<evidence type="ECO:0000313" key="7">
    <source>
        <dbReference type="EMBL" id="MBN7820222.1"/>
    </source>
</evidence>
<keyword evidence="8" id="KW-1185">Reference proteome</keyword>
<dbReference type="PANTHER" id="PTHR37422">
    <property type="entry name" value="TEICHURONIC ACID BIOSYNTHESIS PROTEIN TUAE"/>
    <property type="match status" value="1"/>
</dbReference>
<sequence length="424" mass="48205">MISYSDGKLKLDYYKASVFLMGLFFIYSYVGLSPFAEADFDLQLSDTGGGNFLRQFVFVLLFSLTFICFRKLGEKHDLYKIGGYIFLLFWCLASVLWAEVPGVSIRRTVLLFITSSVVFMLVSIIDKEDLLRCLAKVYLGMLVVSIVSIPLVNGAVHSNPEMFDSGLVGNWKGIYSHKNIAGPATAFGILLFSYMYMKTKNLIWGFAIFCGLVFIYFTKSKTSLALIIPSMVFGIAMMKASSNFTIRKVLSLMLFIFIVLSIILQGFIVDGFVELLDDPEAFTGRATIWNIMYYALKDNFLLGLGYGSVWRVGDNMLITEYAFGWVDWVFTLTQGHNSYLDILLSIGVVGFGISIFVLFIQPFYKMIVFGSNSSFSFVYYSLFFFFVFHSFLETNLLYADKGRWLFFLLIYMVVMLKSREKAGE</sequence>
<feature type="transmembrane region" description="Helical" evidence="5">
    <location>
        <begin position="202"/>
        <end position="218"/>
    </location>
</feature>
<dbReference type="InterPro" id="IPR051533">
    <property type="entry name" value="WaaL-like"/>
</dbReference>
<feature type="transmembrane region" description="Helical" evidence="5">
    <location>
        <begin position="402"/>
        <end position="418"/>
    </location>
</feature>
<organism evidence="7 8">
    <name type="scientific">Bowmanella yangjiangensis</name>
    <dbReference type="NCBI Taxonomy" id="2811230"/>
    <lineage>
        <taxon>Bacteria</taxon>
        <taxon>Pseudomonadati</taxon>
        <taxon>Pseudomonadota</taxon>
        <taxon>Gammaproteobacteria</taxon>
        <taxon>Alteromonadales</taxon>
        <taxon>Alteromonadaceae</taxon>
        <taxon>Bowmanella</taxon>
    </lineage>
</organism>
<comment type="caution">
    <text evidence="7">The sequence shown here is derived from an EMBL/GenBank/DDBJ whole genome shotgun (WGS) entry which is preliminary data.</text>
</comment>
<dbReference type="PANTHER" id="PTHR37422:SF17">
    <property type="entry name" value="O-ANTIGEN LIGASE"/>
    <property type="match status" value="1"/>
</dbReference>
<feature type="transmembrane region" description="Helical" evidence="5">
    <location>
        <begin position="367"/>
        <end position="390"/>
    </location>
</feature>
<keyword evidence="4 5" id="KW-0472">Membrane</keyword>
<dbReference type="EMBL" id="JAFKCS010000008">
    <property type="protein sequence ID" value="MBN7820222.1"/>
    <property type="molecule type" value="Genomic_DNA"/>
</dbReference>
<keyword evidence="2 5" id="KW-0812">Transmembrane</keyword>
<evidence type="ECO:0000256" key="3">
    <source>
        <dbReference type="ARBA" id="ARBA00022989"/>
    </source>
</evidence>
<evidence type="ECO:0000259" key="6">
    <source>
        <dbReference type="Pfam" id="PF04932"/>
    </source>
</evidence>
<feature type="domain" description="O-antigen ligase-related" evidence="6">
    <location>
        <begin position="206"/>
        <end position="352"/>
    </location>
</feature>
<keyword evidence="3 5" id="KW-1133">Transmembrane helix</keyword>
<name>A0ABS3CSX3_9ALTE</name>
<feature type="transmembrane region" description="Helical" evidence="5">
    <location>
        <begin position="176"/>
        <end position="195"/>
    </location>
</feature>
<feature type="transmembrane region" description="Helical" evidence="5">
    <location>
        <begin position="137"/>
        <end position="156"/>
    </location>
</feature>
<feature type="transmembrane region" description="Helical" evidence="5">
    <location>
        <begin position="249"/>
        <end position="269"/>
    </location>
</feature>
<feature type="transmembrane region" description="Helical" evidence="5">
    <location>
        <begin position="81"/>
        <end position="98"/>
    </location>
</feature>
<dbReference type="GO" id="GO:0016874">
    <property type="term" value="F:ligase activity"/>
    <property type="evidence" value="ECO:0007669"/>
    <property type="project" value="UniProtKB-KW"/>
</dbReference>
<evidence type="ECO:0000256" key="4">
    <source>
        <dbReference type="ARBA" id="ARBA00023136"/>
    </source>
</evidence>
<evidence type="ECO:0000313" key="8">
    <source>
        <dbReference type="Proteomes" id="UP000663992"/>
    </source>
</evidence>
<feature type="transmembrane region" description="Helical" evidence="5">
    <location>
        <begin position="52"/>
        <end position="69"/>
    </location>
</feature>
<dbReference type="Pfam" id="PF04932">
    <property type="entry name" value="Wzy_C"/>
    <property type="match status" value="1"/>
</dbReference>
<feature type="transmembrane region" description="Helical" evidence="5">
    <location>
        <begin position="104"/>
        <end position="125"/>
    </location>
</feature>
<feature type="transmembrane region" description="Helical" evidence="5">
    <location>
        <begin position="12"/>
        <end position="32"/>
    </location>
</feature>
<comment type="subcellular location">
    <subcellularLocation>
        <location evidence="1">Membrane</location>
        <topology evidence="1">Multi-pass membrane protein</topology>
    </subcellularLocation>
</comment>
<accession>A0ABS3CSX3</accession>